<feature type="transmembrane region" description="Helical" evidence="7">
    <location>
        <begin position="177"/>
        <end position="195"/>
    </location>
</feature>
<feature type="transmembrane region" description="Helical" evidence="7">
    <location>
        <begin position="90"/>
        <end position="112"/>
    </location>
</feature>
<accession>A0A7T8B908</accession>
<dbReference type="Pfam" id="PF02508">
    <property type="entry name" value="Rnf-Nqr"/>
    <property type="match status" value="1"/>
</dbReference>
<keyword evidence="3 7" id="KW-0812">Transmembrane</keyword>
<protein>
    <submittedName>
        <fullName evidence="8">Uncharacterized protein</fullName>
    </submittedName>
</protein>
<evidence type="ECO:0000256" key="7">
    <source>
        <dbReference type="SAM" id="Phobius"/>
    </source>
</evidence>
<dbReference type="GO" id="GO:0012505">
    <property type="term" value="C:endomembrane system"/>
    <property type="evidence" value="ECO:0007669"/>
    <property type="project" value="UniProtKB-SubCell"/>
</dbReference>
<evidence type="ECO:0000256" key="2">
    <source>
        <dbReference type="ARBA" id="ARBA00022448"/>
    </source>
</evidence>
<dbReference type="GO" id="GO:0016020">
    <property type="term" value="C:membrane"/>
    <property type="evidence" value="ECO:0007669"/>
    <property type="project" value="InterPro"/>
</dbReference>
<dbReference type="InterPro" id="IPR003667">
    <property type="entry name" value="NqrDE/RnfAE"/>
</dbReference>
<dbReference type="KEGG" id="bhc:JFL75_13500"/>
<evidence type="ECO:0000256" key="6">
    <source>
        <dbReference type="ARBA" id="ARBA00023136"/>
    </source>
</evidence>
<feature type="transmembrane region" description="Helical" evidence="7">
    <location>
        <begin position="124"/>
        <end position="144"/>
    </location>
</feature>
<gene>
    <name evidence="8" type="ORF">JFL75_13500</name>
</gene>
<evidence type="ECO:0000256" key="4">
    <source>
        <dbReference type="ARBA" id="ARBA00022967"/>
    </source>
</evidence>
<dbReference type="RefSeq" id="WP_215625258.1">
    <property type="nucleotide sequence ID" value="NZ_CP067089.2"/>
</dbReference>
<keyword evidence="4" id="KW-1278">Translocase</keyword>
<evidence type="ECO:0000256" key="1">
    <source>
        <dbReference type="ARBA" id="ARBA00004127"/>
    </source>
</evidence>
<reference evidence="8" key="1">
    <citation type="submission" date="2021-01" db="EMBL/GenBank/DDBJ databases">
        <title>Description of Breznakiella homolactica.</title>
        <authorList>
            <person name="Song Y."/>
            <person name="Brune A."/>
        </authorList>
    </citation>
    <scope>NUCLEOTIDE SEQUENCE</scope>
    <source>
        <strain evidence="8">RmG30</strain>
    </source>
</reference>
<keyword evidence="5 7" id="KW-1133">Transmembrane helix</keyword>
<organism evidence="8 9">
    <name type="scientific">Breznakiella homolactica</name>
    <dbReference type="NCBI Taxonomy" id="2798577"/>
    <lineage>
        <taxon>Bacteria</taxon>
        <taxon>Pseudomonadati</taxon>
        <taxon>Spirochaetota</taxon>
        <taxon>Spirochaetia</taxon>
        <taxon>Spirochaetales</taxon>
        <taxon>Breznakiellaceae</taxon>
        <taxon>Breznakiella</taxon>
    </lineage>
</organism>
<keyword evidence="6 7" id="KW-0472">Membrane</keyword>
<evidence type="ECO:0000313" key="9">
    <source>
        <dbReference type="Proteomes" id="UP000595917"/>
    </source>
</evidence>
<dbReference type="AlphaFoldDB" id="A0A7T8B908"/>
<dbReference type="EMBL" id="CP067089">
    <property type="protein sequence ID" value="QQO07952.1"/>
    <property type="molecule type" value="Genomic_DNA"/>
</dbReference>
<name>A0A7T8B908_9SPIR</name>
<comment type="subcellular location">
    <subcellularLocation>
        <location evidence="1">Endomembrane system</location>
        <topology evidence="1">Multi-pass membrane protein</topology>
    </subcellularLocation>
</comment>
<feature type="transmembrane region" description="Helical" evidence="7">
    <location>
        <begin position="32"/>
        <end position="55"/>
    </location>
</feature>
<proteinExistence type="predicted"/>
<keyword evidence="2" id="KW-0813">Transport</keyword>
<evidence type="ECO:0000256" key="5">
    <source>
        <dbReference type="ARBA" id="ARBA00022989"/>
    </source>
</evidence>
<evidence type="ECO:0000313" key="8">
    <source>
        <dbReference type="EMBL" id="QQO07952.1"/>
    </source>
</evidence>
<evidence type="ECO:0000256" key="3">
    <source>
        <dbReference type="ARBA" id="ARBA00022692"/>
    </source>
</evidence>
<dbReference type="Proteomes" id="UP000595917">
    <property type="component" value="Chromosome"/>
</dbReference>
<keyword evidence="9" id="KW-1185">Reference proteome</keyword>
<sequence>MSSHDSHPFWGSRSPLSSLASTSLLILASSRVAFALILFLAIIFVYGLTIAVSIPAKRAIPKNSAKLIHIFIASLFTGLFLFILSLASPLLVLDLAFIVLLVPLSFVNSAILPRMDSLGLDEGLYEGLIEALILGALILALALVREPFGFGVITLPGIQGVFELVRFGSGSALANRIVSSSSGAFILLGYAISLYRKIRNKPADKEAS</sequence>
<feature type="transmembrane region" description="Helical" evidence="7">
    <location>
        <begin position="67"/>
        <end position="84"/>
    </location>
</feature>